<proteinExistence type="predicted"/>
<feature type="coiled-coil region" evidence="1">
    <location>
        <begin position="37"/>
        <end position="99"/>
    </location>
</feature>
<dbReference type="KEGG" id="btab:109037344"/>
<dbReference type="EMBL" id="OU963866">
    <property type="protein sequence ID" value="CAH0390431.1"/>
    <property type="molecule type" value="Genomic_DNA"/>
</dbReference>
<sequence>MDEISKLAKELIEVKKIAEASKRRNETDTWTEIGLFLDGVDDKIKNLKEEEIQKKEELAQLKSKKLQISEKEKSLVEEHNSLKQDIDYLKVENARLANQVMVYEGKIKLSKSFCLAPEDEKALQIAIDKINIFRQLTGIKFASPPSGKFIEGCIYNEKKNFLKRFKTICNKSDPEIWKMIGEASHSDWGSFLKTAKVELSSTKTTQEPRK</sequence>
<organism evidence="2 3">
    <name type="scientific">Bemisia tabaci</name>
    <name type="common">Sweetpotato whitefly</name>
    <name type="synonym">Aleurodes tabaci</name>
    <dbReference type="NCBI Taxonomy" id="7038"/>
    <lineage>
        <taxon>Eukaryota</taxon>
        <taxon>Metazoa</taxon>
        <taxon>Ecdysozoa</taxon>
        <taxon>Arthropoda</taxon>
        <taxon>Hexapoda</taxon>
        <taxon>Insecta</taxon>
        <taxon>Pterygota</taxon>
        <taxon>Neoptera</taxon>
        <taxon>Paraneoptera</taxon>
        <taxon>Hemiptera</taxon>
        <taxon>Sternorrhyncha</taxon>
        <taxon>Aleyrodoidea</taxon>
        <taxon>Aleyrodidae</taxon>
        <taxon>Aleyrodinae</taxon>
        <taxon>Bemisia</taxon>
    </lineage>
</organism>
<dbReference type="AlphaFoldDB" id="A0A9P0AH53"/>
<accession>A0A9P0AH53</accession>
<evidence type="ECO:0000313" key="2">
    <source>
        <dbReference type="EMBL" id="CAH0390431.1"/>
    </source>
</evidence>
<dbReference type="Proteomes" id="UP001152759">
    <property type="component" value="Chromosome 5"/>
</dbReference>
<evidence type="ECO:0000313" key="3">
    <source>
        <dbReference type="Proteomes" id="UP001152759"/>
    </source>
</evidence>
<keyword evidence="1" id="KW-0175">Coiled coil</keyword>
<gene>
    <name evidence="2" type="ORF">BEMITA_LOCUS9152</name>
</gene>
<name>A0A9P0AH53_BEMTA</name>
<evidence type="ECO:0000256" key="1">
    <source>
        <dbReference type="SAM" id="Coils"/>
    </source>
</evidence>
<reference evidence="2" key="1">
    <citation type="submission" date="2021-12" db="EMBL/GenBank/DDBJ databases">
        <authorList>
            <person name="King R."/>
        </authorList>
    </citation>
    <scope>NUCLEOTIDE SEQUENCE</scope>
</reference>
<protein>
    <submittedName>
        <fullName evidence="2">Uncharacterized protein</fullName>
    </submittedName>
</protein>
<keyword evidence="3" id="KW-1185">Reference proteome</keyword>